<evidence type="ECO:0000313" key="2">
    <source>
        <dbReference type="Proteomes" id="UP000692954"/>
    </source>
</evidence>
<comment type="caution">
    <text evidence="1">The sequence shown here is derived from an EMBL/GenBank/DDBJ whole genome shotgun (WGS) entry which is preliminary data.</text>
</comment>
<organism evidence="1 2">
    <name type="scientific">Paramecium sonneborni</name>
    <dbReference type="NCBI Taxonomy" id="65129"/>
    <lineage>
        <taxon>Eukaryota</taxon>
        <taxon>Sar</taxon>
        <taxon>Alveolata</taxon>
        <taxon>Ciliophora</taxon>
        <taxon>Intramacronucleata</taxon>
        <taxon>Oligohymenophorea</taxon>
        <taxon>Peniculida</taxon>
        <taxon>Parameciidae</taxon>
        <taxon>Paramecium</taxon>
    </lineage>
</organism>
<evidence type="ECO:0000313" key="1">
    <source>
        <dbReference type="EMBL" id="CAD8061302.1"/>
    </source>
</evidence>
<reference evidence="1" key="1">
    <citation type="submission" date="2021-01" db="EMBL/GenBank/DDBJ databases">
        <authorList>
            <consortium name="Genoscope - CEA"/>
            <person name="William W."/>
        </authorList>
    </citation>
    <scope>NUCLEOTIDE SEQUENCE</scope>
</reference>
<proteinExistence type="predicted"/>
<sequence length="207" mass="24854">MLEKSKIKQILLDKSLGQILKVEKLIQSIQQDELILPFESFNQHFHTTAGKEFVAIPRFKTNIDQATNQNWKCVRPRTPSTIFKWKRRITIFDQQKDISQQQELNTTLSWEPIRKHIPLDKQTKRKPWIVEKVFRDYLVDQQKSKTVCFVNYARESQNKEPPKYYYHIDDNKATQTYFKLKPNYQRRNVSFAKFLERNNASPSLKKF</sequence>
<gene>
    <name evidence="1" type="ORF">PSON_ATCC_30995.1.T0150234</name>
</gene>
<keyword evidence="2" id="KW-1185">Reference proteome</keyword>
<dbReference type="AlphaFoldDB" id="A0A8S1L6U4"/>
<name>A0A8S1L6U4_9CILI</name>
<dbReference type="OrthoDB" id="285300at2759"/>
<accession>A0A8S1L6U4</accession>
<dbReference type="Proteomes" id="UP000692954">
    <property type="component" value="Unassembled WGS sequence"/>
</dbReference>
<protein>
    <submittedName>
        <fullName evidence="1">Uncharacterized protein</fullName>
    </submittedName>
</protein>
<dbReference type="EMBL" id="CAJJDN010000015">
    <property type="protein sequence ID" value="CAD8061302.1"/>
    <property type="molecule type" value="Genomic_DNA"/>
</dbReference>